<keyword evidence="5" id="KW-0333">Golgi apparatus</keyword>
<keyword evidence="2" id="KW-0328">Glycosyltransferase</keyword>
<dbReference type="AlphaFoldDB" id="A0AAW1XLZ6"/>
<reference evidence="6 7" key="1">
    <citation type="journal article" date="2023" name="G3 (Bethesda)">
        <title>A chromosome-length genome assembly and annotation of blackberry (Rubus argutus, cv. 'Hillquist').</title>
        <authorList>
            <person name="Bruna T."/>
            <person name="Aryal R."/>
            <person name="Dudchenko O."/>
            <person name="Sargent D.J."/>
            <person name="Mead D."/>
            <person name="Buti M."/>
            <person name="Cavallini A."/>
            <person name="Hytonen T."/>
            <person name="Andres J."/>
            <person name="Pham M."/>
            <person name="Weisz D."/>
            <person name="Mascagni F."/>
            <person name="Usai G."/>
            <person name="Natali L."/>
            <person name="Bassil N."/>
            <person name="Fernandez G.E."/>
            <person name="Lomsadze A."/>
            <person name="Armour M."/>
            <person name="Olukolu B."/>
            <person name="Poorten T."/>
            <person name="Britton C."/>
            <person name="Davik J."/>
            <person name="Ashrafi H."/>
            <person name="Aiden E.L."/>
            <person name="Borodovsky M."/>
            <person name="Worthington M."/>
        </authorList>
    </citation>
    <scope>NUCLEOTIDE SEQUENCE [LARGE SCALE GENOMIC DNA]</scope>
    <source>
        <strain evidence="6">PI 553951</strain>
    </source>
</reference>
<proteinExistence type="predicted"/>
<dbReference type="EMBL" id="JBEDUW010000003">
    <property type="protein sequence ID" value="KAK9937554.1"/>
    <property type="molecule type" value="Genomic_DNA"/>
</dbReference>
<dbReference type="GO" id="GO:0008378">
    <property type="term" value="F:galactosyltransferase activity"/>
    <property type="evidence" value="ECO:0007669"/>
    <property type="project" value="TreeGrafter"/>
</dbReference>
<dbReference type="PANTHER" id="PTHR31311">
    <property type="entry name" value="XYLOGLUCAN 6-XYLOSYLTRANSFERASE 5-RELATED-RELATED"/>
    <property type="match status" value="1"/>
</dbReference>
<keyword evidence="4" id="KW-0812">Transmembrane</keyword>
<dbReference type="InterPro" id="IPR008630">
    <property type="entry name" value="Glyco_trans_34"/>
</dbReference>
<organism evidence="6 7">
    <name type="scientific">Rubus argutus</name>
    <name type="common">Southern blackberry</name>
    <dbReference type="NCBI Taxonomy" id="59490"/>
    <lineage>
        <taxon>Eukaryota</taxon>
        <taxon>Viridiplantae</taxon>
        <taxon>Streptophyta</taxon>
        <taxon>Embryophyta</taxon>
        <taxon>Tracheophyta</taxon>
        <taxon>Spermatophyta</taxon>
        <taxon>Magnoliopsida</taxon>
        <taxon>eudicotyledons</taxon>
        <taxon>Gunneridae</taxon>
        <taxon>Pentapetalae</taxon>
        <taxon>rosids</taxon>
        <taxon>fabids</taxon>
        <taxon>Rosales</taxon>
        <taxon>Rosaceae</taxon>
        <taxon>Rosoideae</taxon>
        <taxon>Rosoideae incertae sedis</taxon>
        <taxon>Rubus</taxon>
    </lineage>
</organism>
<dbReference type="GO" id="GO:0005802">
    <property type="term" value="C:trans-Golgi network"/>
    <property type="evidence" value="ECO:0007669"/>
    <property type="project" value="TreeGrafter"/>
</dbReference>
<evidence type="ECO:0000313" key="7">
    <source>
        <dbReference type="Proteomes" id="UP001457282"/>
    </source>
</evidence>
<evidence type="ECO:0000256" key="2">
    <source>
        <dbReference type="ARBA" id="ARBA00022676"/>
    </source>
</evidence>
<gene>
    <name evidence="6" type="ORF">M0R45_014333</name>
</gene>
<dbReference type="Pfam" id="PF05637">
    <property type="entry name" value="Glyco_transf_34"/>
    <property type="match status" value="1"/>
</dbReference>
<evidence type="ECO:0000313" key="6">
    <source>
        <dbReference type="EMBL" id="KAK9937554.1"/>
    </source>
</evidence>
<evidence type="ECO:0000256" key="5">
    <source>
        <dbReference type="ARBA" id="ARBA00023034"/>
    </source>
</evidence>
<keyword evidence="3" id="KW-0808">Transferase</keyword>
<name>A0AAW1XLZ6_RUBAR</name>
<evidence type="ECO:0000256" key="1">
    <source>
        <dbReference type="ARBA" id="ARBA00004323"/>
    </source>
</evidence>
<sequence>MDWDEKRREWLKLHPSFAATPANDTILTVTGSQPKACKSCIGDHLMLRMFKNKVYYCRIHGYDIFYNNVLFHPRAAVPGPKTRFSVLQC</sequence>
<dbReference type="GO" id="GO:0005768">
    <property type="term" value="C:endosome"/>
    <property type="evidence" value="ECO:0007669"/>
    <property type="project" value="TreeGrafter"/>
</dbReference>
<comment type="subcellular location">
    <subcellularLocation>
        <location evidence="1">Golgi apparatus membrane</location>
        <topology evidence="1">Single-pass type II membrane protein</topology>
    </subcellularLocation>
</comment>
<protein>
    <submittedName>
        <fullName evidence="6">Uncharacterized protein</fullName>
    </submittedName>
</protein>
<dbReference type="Proteomes" id="UP001457282">
    <property type="component" value="Unassembled WGS sequence"/>
</dbReference>
<comment type="caution">
    <text evidence="6">The sequence shown here is derived from an EMBL/GenBank/DDBJ whole genome shotgun (WGS) entry which is preliminary data.</text>
</comment>
<keyword evidence="4" id="KW-0735">Signal-anchor</keyword>
<keyword evidence="7" id="KW-1185">Reference proteome</keyword>
<dbReference type="PANTHER" id="PTHR31311:SF3">
    <property type="entry name" value="GLYCOSYLTRANSFERASE 7-RELATED"/>
    <property type="match status" value="1"/>
</dbReference>
<evidence type="ECO:0000256" key="3">
    <source>
        <dbReference type="ARBA" id="ARBA00022679"/>
    </source>
</evidence>
<accession>A0AAW1XLZ6</accession>
<evidence type="ECO:0000256" key="4">
    <source>
        <dbReference type="ARBA" id="ARBA00022968"/>
    </source>
</evidence>
<dbReference type="GO" id="GO:0000139">
    <property type="term" value="C:Golgi membrane"/>
    <property type="evidence" value="ECO:0007669"/>
    <property type="project" value="UniProtKB-SubCell"/>
</dbReference>